<dbReference type="EMBL" id="CP053985">
    <property type="protein sequence ID" value="QKH35924.1"/>
    <property type="molecule type" value="Genomic_DNA"/>
</dbReference>
<sequence>MPIAFHRVYLESAGYFMPGEPVSNDAMDSYIAPLNRMSSRIKSRILAENGIKQRYYAIDPEGATVFSNAQLAANAIRDCLRRNDSDLSAVSLLASGSSGGDALMPGFSNMIQGELAAHPMETLSVHGICAAGVSAIQTAAQGVELGGHASALAVASELPSRLFKRSRFAARGYDADFDAHFLRWMLSDGAGAVLLGNTGRPLPGASQGVRLRLKWVHQRSFSGDYPVCMQLGLSADRSKGHLDYPSWNEAEADGALSLRQDIRLLPHLFDIGIHEYAKLVRDGWLDPDQVDHFLCHYSSEKFIPVVEDLMEKAGLVIPRERWFSNLAWRGNTGAASILIMLAEFLETREVKPGEQIFCYIPESGRFMAAYMLLEAEAVHAPQIAVAAPAASAAAPREDANSDDAAAIAPPHDPDMAPQGLGQLLTELAAIWHDYRSRVWRTPVVRRLRNRQFQTADYLNWMENWIPQVREGSKWMREGAASLTEQYAPLAALIDTHAGEEQNDFQILFQDYRTAGGAVADIDALRRNPGGEALNAYLHGLAATRDPIGLLGAIYIIEGTGQRIVPALLPLLKASLTLPPDAFRFLEYHGHNDEHHLARWLSAVELALDCDEDGRAEQRIVDTARRTAALYLMQFHHVMEGDA</sequence>
<gene>
    <name evidence="4" type="ORF">FOC84_13625</name>
</gene>
<dbReference type="SUPFAM" id="SSF53901">
    <property type="entry name" value="Thiolase-like"/>
    <property type="match status" value="2"/>
</dbReference>
<dbReference type="AlphaFoldDB" id="A0A7D4IL63"/>
<feature type="domain" description="Beta-ketoacyl-[acyl-carrier-protein] synthase III C-terminal" evidence="3">
    <location>
        <begin position="285"/>
        <end position="358"/>
    </location>
</feature>
<dbReference type="GO" id="GO:0044550">
    <property type="term" value="P:secondary metabolite biosynthetic process"/>
    <property type="evidence" value="ECO:0007669"/>
    <property type="project" value="TreeGrafter"/>
</dbReference>
<dbReference type="Proteomes" id="UP000500970">
    <property type="component" value="Chromosome"/>
</dbReference>
<proteinExistence type="predicted"/>
<dbReference type="PANTHER" id="PTHR34069:SF3">
    <property type="entry name" value="ACYL-COA:ACYL-COA ALKYLTRANSFERASE"/>
    <property type="match status" value="1"/>
</dbReference>
<protein>
    <submittedName>
        <fullName evidence="4">Iron-containing redox enzyme family protein</fullName>
    </submittedName>
</protein>
<dbReference type="CDD" id="cd00827">
    <property type="entry name" value="init_cond_enzymes"/>
    <property type="match status" value="1"/>
</dbReference>
<dbReference type="RefSeq" id="WP_173144855.1">
    <property type="nucleotide sequence ID" value="NZ_CP053985.1"/>
</dbReference>
<dbReference type="Pfam" id="PF08541">
    <property type="entry name" value="ACP_syn_III_C"/>
    <property type="match status" value="1"/>
</dbReference>
<dbReference type="SUPFAM" id="SSF48613">
    <property type="entry name" value="Heme oxygenase-like"/>
    <property type="match status" value="1"/>
</dbReference>
<evidence type="ECO:0000256" key="2">
    <source>
        <dbReference type="ARBA" id="ARBA00023315"/>
    </source>
</evidence>
<dbReference type="Gene3D" id="3.40.47.10">
    <property type="match status" value="2"/>
</dbReference>
<accession>A0A7D4IL63</accession>
<reference evidence="4 5" key="1">
    <citation type="submission" date="2020-05" db="EMBL/GenBank/DDBJ databases">
        <title>FDA dAtabase for Regulatory Grade micrObial Sequences (FDA-ARGOS): Supporting development and validation of Infectious Disease Dx tests.</title>
        <authorList>
            <person name="Sproer C."/>
            <person name="Gronow S."/>
            <person name="Severitt S."/>
            <person name="Schroder I."/>
            <person name="Tallon L."/>
            <person name="Sadzewicz L."/>
            <person name="Zhao X."/>
            <person name="Vavikolanu K."/>
            <person name="Mehta A."/>
            <person name="Aluvathingal J."/>
            <person name="Nadendla S."/>
            <person name="Myers T."/>
            <person name="Yan Y."/>
            <person name="Sichtig H."/>
        </authorList>
    </citation>
    <scope>NUCLEOTIDE SEQUENCE [LARGE SCALE GENOMIC DNA]</scope>
    <source>
        <strain evidence="4 5">FDAARGOS_790</strain>
    </source>
</reference>
<dbReference type="InterPro" id="IPR016039">
    <property type="entry name" value="Thiolase-like"/>
</dbReference>
<evidence type="ECO:0000256" key="1">
    <source>
        <dbReference type="ARBA" id="ARBA00022679"/>
    </source>
</evidence>
<dbReference type="Pfam" id="PF14518">
    <property type="entry name" value="Haem_oxygenas_2"/>
    <property type="match status" value="1"/>
</dbReference>
<evidence type="ECO:0000313" key="5">
    <source>
        <dbReference type="Proteomes" id="UP000500970"/>
    </source>
</evidence>
<dbReference type="InterPro" id="IPR013747">
    <property type="entry name" value="ACP_syn_III_C"/>
</dbReference>
<keyword evidence="2" id="KW-0012">Acyltransferase</keyword>
<organism evidence="4 5">
    <name type="scientific">Achromobacter pestifer</name>
    <dbReference type="NCBI Taxonomy" id="1353889"/>
    <lineage>
        <taxon>Bacteria</taxon>
        <taxon>Pseudomonadati</taxon>
        <taxon>Pseudomonadota</taxon>
        <taxon>Betaproteobacteria</taxon>
        <taxon>Burkholderiales</taxon>
        <taxon>Alcaligenaceae</taxon>
        <taxon>Achromobacter</taxon>
    </lineage>
</organism>
<evidence type="ECO:0000313" key="4">
    <source>
        <dbReference type="EMBL" id="QKH35924.1"/>
    </source>
</evidence>
<dbReference type="Gene3D" id="1.20.910.10">
    <property type="entry name" value="Heme oxygenase-like"/>
    <property type="match status" value="1"/>
</dbReference>
<dbReference type="KEGG" id="apes:FOC84_13625"/>
<dbReference type="InterPro" id="IPR016084">
    <property type="entry name" value="Haem_Oase-like_multi-hlx"/>
</dbReference>
<keyword evidence="1" id="KW-0808">Transferase</keyword>
<dbReference type="GO" id="GO:0016746">
    <property type="term" value="F:acyltransferase activity"/>
    <property type="evidence" value="ECO:0007669"/>
    <property type="project" value="UniProtKB-KW"/>
</dbReference>
<dbReference type="PANTHER" id="PTHR34069">
    <property type="entry name" value="3-OXOACYL-[ACYL-CARRIER-PROTEIN] SYNTHASE 3"/>
    <property type="match status" value="1"/>
</dbReference>
<evidence type="ECO:0000259" key="3">
    <source>
        <dbReference type="Pfam" id="PF08541"/>
    </source>
</evidence>
<name>A0A7D4IL63_9BURK</name>
<keyword evidence="5" id="KW-1185">Reference proteome</keyword>